<dbReference type="EMBL" id="JAHBFI010000006">
    <property type="protein sequence ID" value="MBZ5962120.1"/>
    <property type="molecule type" value="Genomic_DNA"/>
</dbReference>
<dbReference type="InterPro" id="IPR000326">
    <property type="entry name" value="PAP2/HPO"/>
</dbReference>
<reference evidence="3 5" key="1">
    <citation type="submission" date="2015-12" db="EMBL/GenBank/DDBJ databases">
        <authorList>
            <person name="Andreevskaya M."/>
        </authorList>
    </citation>
    <scope>NUCLEOTIDE SEQUENCE [LARGE SCALE GENOMIC DNA]</scope>
    <source>
        <strain evidence="3 5">C122c</strain>
    </source>
</reference>
<dbReference type="InterPro" id="IPR036938">
    <property type="entry name" value="PAP2/HPO_sf"/>
</dbReference>
<dbReference type="SMART" id="SM00014">
    <property type="entry name" value="acidPPc"/>
    <property type="match status" value="1"/>
</dbReference>
<keyword evidence="1" id="KW-1133">Transmembrane helix</keyword>
<sequence>MIVSITNKQRRQAIISCIIAIVLAILIKFNVILPAMLDNSIHSWFTNIQTGYGDVVMAIATFLGNPVVDVVYILILAGVLIIAKLHIPAIWTIATIISGDVFIAIVKAIVGRSRPVGHLLADSSSSFPSTHVFGLFIVIFIIAILVTPNINSTYTQVLINWISITIGLMTMLSRIYFNAHFFSDTIAAVLFAYSWVILSASLYPKLAIFLQTHIALFKHDEI</sequence>
<keyword evidence="1" id="KW-0472">Membrane</keyword>
<evidence type="ECO:0000313" key="5">
    <source>
        <dbReference type="Proteomes" id="UP000199271"/>
    </source>
</evidence>
<evidence type="ECO:0000313" key="4">
    <source>
        <dbReference type="EMBL" id="MBZ5962120.1"/>
    </source>
</evidence>
<gene>
    <name evidence="3" type="ORF">C122C_0209</name>
    <name evidence="4" type="ORF">KIJ12_02925</name>
</gene>
<keyword evidence="1" id="KW-0812">Transmembrane</keyword>
<feature type="transmembrane region" description="Helical" evidence="1">
    <location>
        <begin position="55"/>
        <end position="82"/>
    </location>
</feature>
<feature type="transmembrane region" description="Helical" evidence="1">
    <location>
        <begin position="157"/>
        <end position="179"/>
    </location>
</feature>
<feature type="transmembrane region" description="Helical" evidence="1">
    <location>
        <begin position="130"/>
        <end position="150"/>
    </location>
</feature>
<dbReference type="Gene3D" id="1.20.144.10">
    <property type="entry name" value="Phosphatidic acid phosphatase type 2/haloperoxidase"/>
    <property type="match status" value="1"/>
</dbReference>
<dbReference type="AlphaFoldDB" id="A0A9Q3SUT1"/>
<dbReference type="EMBL" id="FBSY01000019">
    <property type="protein sequence ID" value="CUW18941.1"/>
    <property type="molecule type" value="Genomic_DNA"/>
</dbReference>
<dbReference type="SUPFAM" id="SSF48317">
    <property type="entry name" value="Acid phosphatase/Vanadium-dependent haloperoxidase"/>
    <property type="match status" value="1"/>
</dbReference>
<dbReference type="PANTHER" id="PTHR14969">
    <property type="entry name" value="SPHINGOSINE-1-PHOSPHATE PHOSPHOHYDROLASE"/>
    <property type="match status" value="1"/>
</dbReference>
<proteinExistence type="predicted"/>
<keyword evidence="5" id="KW-1185">Reference proteome</keyword>
<organism evidence="4 6">
    <name type="scientific">Leuconostoc gasicomitatum</name>
    <dbReference type="NCBI Taxonomy" id="115778"/>
    <lineage>
        <taxon>Bacteria</taxon>
        <taxon>Bacillati</taxon>
        <taxon>Bacillota</taxon>
        <taxon>Bacilli</taxon>
        <taxon>Lactobacillales</taxon>
        <taxon>Lactobacillaceae</taxon>
        <taxon>Leuconostoc</taxon>
        <taxon>Leuconostoc gelidum group</taxon>
    </lineage>
</organism>
<comment type="caution">
    <text evidence="4">The sequence shown here is derived from an EMBL/GenBank/DDBJ whole genome shotgun (WGS) entry which is preliminary data.</text>
</comment>
<evidence type="ECO:0000259" key="2">
    <source>
        <dbReference type="SMART" id="SM00014"/>
    </source>
</evidence>
<dbReference type="GeneID" id="34300610"/>
<feature type="transmembrane region" description="Helical" evidence="1">
    <location>
        <begin position="89"/>
        <end position="110"/>
    </location>
</feature>
<feature type="domain" description="Phosphatidic acid phosphatase type 2/haloperoxidase" evidence="2">
    <location>
        <begin position="89"/>
        <end position="200"/>
    </location>
</feature>
<accession>A0A9Q3SUT1</accession>
<feature type="transmembrane region" description="Helical" evidence="1">
    <location>
        <begin position="185"/>
        <end position="203"/>
    </location>
</feature>
<evidence type="ECO:0000313" key="6">
    <source>
        <dbReference type="Proteomes" id="UP000752647"/>
    </source>
</evidence>
<evidence type="ECO:0000256" key="1">
    <source>
        <dbReference type="SAM" id="Phobius"/>
    </source>
</evidence>
<reference evidence="4" key="2">
    <citation type="submission" date="2021-05" db="EMBL/GenBank/DDBJ databases">
        <title>Pangenome of Leuconostoc gelidum warrants species status for Leuconostoc gelidum subsp. gasicomitatum.</title>
        <authorList>
            <person name="Johansson P."/>
            <person name="Sade E."/>
            <person name="Hultman J."/>
            <person name="Auvinen P."/>
            <person name="Bjorkroth J."/>
        </authorList>
    </citation>
    <scope>NUCLEOTIDE SEQUENCE</scope>
    <source>
        <strain evidence="4">A.21.4</strain>
    </source>
</reference>
<dbReference type="RefSeq" id="WP_010385723.1">
    <property type="nucleotide sequence ID" value="NZ_BPKT01000011.1"/>
</dbReference>
<protein>
    <submittedName>
        <fullName evidence="3">Membrane-associated phospholipid phosphatase</fullName>
    </submittedName>
    <submittedName>
        <fullName evidence="4">Phosphatase PAP2 family protein</fullName>
    </submittedName>
</protein>
<dbReference type="Proteomes" id="UP000199271">
    <property type="component" value="Unassembled WGS sequence"/>
</dbReference>
<dbReference type="Pfam" id="PF01569">
    <property type="entry name" value="PAP2"/>
    <property type="match status" value="1"/>
</dbReference>
<dbReference type="CDD" id="cd03392">
    <property type="entry name" value="PAP2_like_2"/>
    <property type="match status" value="1"/>
</dbReference>
<feature type="transmembrane region" description="Helical" evidence="1">
    <location>
        <begin position="12"/>
        <end position="35"/>
    </location>
</feature>
<dbReference type="Proteomes" id="UP000752647">
    <property type="component" value="Unassembled WGS sequence"/>
</dbReference>
<dbReference type="OMA" id="GWINAFD"/>
<name>A0A9Q3SUT1_9LACO</name>
<evidence type="ECO:0000313" key="3">
    <source>
        <dbReference type="EMBL" id="CUW18941.1"/>
    </source>
</evidence>
<dbReference type="PANTHER" id="PTHR14969:SF13">
    <property type="entry name" value="AT30094P"/>
    <property type="match status" value="1"/>
</dbReference>